<evidence type="ECO:0000313" key="3">
    <source>
        <dbReference type="Proteomes" id="UP001501509"/>
    </source>
</evidence>
<feature type="chain" id="PRO_5046296172" evidence="1">
    <location>
        <begin position="28"/>
        <end position="215"/>
    </location>
</feature>
<feature type="signal peptide" evidence="1">
    <location>
        <begin position="1"/>
        <end position="27"/>
    </location>
</feature>
<dbReference type="InterPro" id="IPR025649">
    <property type="entry name" value="DUF4360"/>
</dbReference>
<name>A0ABN3QV74_9ACTN</name>
<reference evidence="2 3" key="1">
    <citation type="journal article" date="2019" name="Int. J. Syst. Evol. Microbiol.">
        <title>The Global Catalogue of Microorganisms (GCM) 10K type strain sequencing project: providing services to taxonomists for standard genome sequencing and annotation.</title>
        <authorList>
            <consortium name="The Broad Institute Genomics Platform"/>
            <consortium name="The Broad Institute Genome Sequencing Center for Infectious Disease"/>
            <person name="Wu L."/>
            <person name="Ma J."/>
        </authorList>
    </citation>
    <scope>NUCLEOTIDE SEQUENCE [LARGE SCALE GENOMIC DNA]</scope>
    <source>
        <strain evidence="2 3">JCM 6833</strain>
    </source>
</reference>
<dbReference type="EMBL" id="BAAATD010000020">
    <property type="protein sequence ID" value="GAA2635676.1"/>
    <property type="molecule type" value="Genomic_DNA"/>
</dbReference>
<comment type="caution">
    <text evidence="2">The sequence shown here is derived from an EMBL/GenBank/DDBJ whole genome shotgun (WGS) entry which is preliminary data.</text>
</comment>
<keyword evidence="3" id="KW-1185">Reference proteome</keyword>
<dbReference type="Pfam" id="PF14273">
    <property type="entry name" value="DUF4360"/>
    <property type="match status" value="1"/>
</dbReference>
<dbReference type="PANTHER" id="PTHR38847">
    <property type="match status" value="1"/>
</dbReference>
<dbReference type="PANTHER" id="PTHR38847:SF1">
    <property type="entry name" value="PSEUDOURIDINE SYNTHASE RSUA_RLUA-LIKE DOMAIN-CONTAINING PROTEIN"/>
    <property type="match status" value="1"/>
</dbReference>
<evidence type="ECO:0000256" key="1">
    <source>
        <dbReference type="SAM" id="SignalP"/>
    </source>
</evidence>
<proteinExistence type="predicted"/>
<organism evidence="2 3">
    <name type="scientific">Actinomadura fulvescens</name>
    <dbReference type="NCBI Taxonomy" id="46160"/>
    <lineage>
        <taxon>Bacteria</taxon>
        <taxon>Bacillati</taxon>
        <taxon>Actinomycetota</taxon>
        <taxon>Actinomycetes</taxon>
        <taxon>Streptosporangiales</taxon>
        <taxon>Thermomonosporaceae</taxon>
        <taxon>Actinomadura</taxon>
    </lineage>
</organism>
<protein>
    <submittedName>
        <fullName evidence="2">DUF4360 domain-containing protein</fullName>
    </submittedName>
</protein>
<keyword evidence="1" id="KW-0732">Signal</keyword>
<dbReference type="Proteomes" id="UP001501509">
    <property type="component" value="Unassembled WGS sequence"/>
</dbReference>
<sequence length="215" mass="23051">MRRGMSVFAMALTATAISALASAPVSAGSEGPDGVTVEIVTVNGSGCPKGTVAVAVSEDDTAFTVTYSDYLARTGGTSDPTDFRKNCQINLIVHVPQGFTYGIAAADYRGFASLQSGANGVEKANYYFQGDPTTTAISHQVKGPHGDNWQFRDEVPFGQIVYKKCGEHRNFNVNTEIRVNLGSSDPSKVSFMTMDSVDGSLKTVYHFAWKVCPRK</sequence>
<gene>
    <name evidence="2" type="ORF">GCM10010411_88420</name>
</gene>
<evidence type="ECO:0000313" key="2">
    <source>
        <dbReference type="EMBL" id="GAA2635676.1"/>
    </source>
</evidence>
<accession>A0ABN3QV74</accession>